<evidence type="ECO:0000313" key="3">
    <source>
        <dbReference type="Proteomes" id="UP000429607"/>
    </source>
</evidence>
<comment type="caution">
    <text evidence="2">The sequence shown here is derived from an EMBL/GenBank/DDBJ whole genome shotgun (WGS) entry which is preliminary data.</text>
</comment>
<organism evidence="2 3">
    <name type="scientific">Phytophthora rubi</name>
    <dbReference type="NCBI Taxonomy" id="129364"/>
    <lineage>
        <taxon>Eukaryota</taxon>
        <taxon>Sar</taxon>
        <taxon>Stramenopiles</taxon>
        <taxon>Oomycota</taxon>
        <taxon>Peronosporomycetes</taxon>
        <taxon>Peronosporales</taxon>
        <taxon>Peronosporaceae</taxon>
        <taxon>Phytophthora</taxon>
    </lineage>
</organism>
<evidence type="ECO:0000256" key="1">
    <source>
        <dbReference type="SAM" id="Coils"/>
    </source>
</evidence>
<accession>A0A6A3H2A2</accession>
<name>A0A6A3H2A2_9STRA</name>
<dbReference type="EMBL" id="QXFV01005852">
    <property type="protein sequence ID" value="KAE8963357.1"/>
    <property type="molecule type" value="Genomic_DNA"/>
</dbReference>
<reference evidence="2 3" key="1">
    <citation type="submission" date="2018-09" db="EMBL/GenBank/DDBJ databases">
        <title>Genomic investigation of the strawberry pathogen Phytophthora fragariae indicates pathogenicity is determined by transcriptional variation in three key races.</title>
        <authorList>
            <person name="Adams T.M."/>
            <person name="Armitage A.D."/>
            <person name="Sobczyk M.K."/>
            <person name="Bates H.J."/>
            <person name="Dunwell J.M."/>
            <person name="Nellist C.F."/>
            <person name="Harrison R.J."/>
        </authorList>
    </citation>
    <scope>NUCLEOTIDE SEQUENCE [LARGE SCALE GENOMIC DNA]</scope>
    <source>
        <strain evidence="2 3">SCRP249</strain>
    </source>
</reference>
<dbReference type="AlphaFoldDB" id="A0A6A3H2A2"/>
<dbReference type="Proteomes" id="UP000429607">
    <property type="component" value="Unassembled WGS sequence"/>
</dbReference>
<proteinExistence type="predicted"/>
<gene>
    <name evidence="2" type="ORF">PR001_g29400</name>
</gene>
<evidence type="ECO:0008006" key="4">
    <source>
        <dbReference type="Google" id="ProtNLM"/>
    </source>
</evidence>
<sequence>MPRGRKRDLEFSTDGAAVAQALQSKRTNTSTKRTYLSKINVMTAWLALHYPNTIDDDTKQLRVPLAKEAILSFFGHICGPAHACDRDNVQSKDCSSAPLSASCIWGYRSALVDVYRAKLLELDPQLDTELRRVLEGYEKVINSLKKRGLMKINEGKRQLKLSGFELLALKLMTIRPVKKGQTWPTVLFGWSFFVLMWNLMSRADSIDTIMLQHIEWTDDCLVIEEQGHKGDQTGAEKFGKHVYANPYVPSQCPILALGVHLFSCPERSIGGKQQLFIGTDSKNRFGRLLRRVICDLSEEEMCTMSCVAEDIGTHSLRKGSSSYALGQVNGPTPVSVYLRMGQSLGKLKDRYIHFGEGADQLCGRMIAGLPFNSERFGVLPPHFPPPIISMMTVEYWDEIVSGYSNYPRGVQSAFPFLLASVIHHEQFLRESLTPNHPIFKARVFTANVLLQQQRGATVLAIGESPVCGLKATGIPAHLAVAKQVNELREEVANLHREIDELKTDMAAKLPNEVAVKVVSELRQQFVVNGVAPVSLRDIDMRIADLRTNMVAEFRSALNAAQLPNATAVANISGEQQPVWRSWSWGDGQICHAVPKDWEFPARASVKAIWNLWFFGDKDAGIRPYRLLSKQHDIKPEHRMRHSRVSVVMSYMEQLVEEAGALPASVTKISALQVPAADKVFDTAFTTMLSQLYSMKPKRPEDLSCGTLYNRLCQYRRSQQSA</sequence>
<keyword evidence="1" id="KW-0175">Coiled coil</keyword>
<protein>
    <recommendedName>
        <fullName evidence="4">Ndc10 domain-containing protein</fullName>
    </recommendedName>
</protein>
<evidence type="ECO:0000313" key="2">
    <source>
        <dbReference type="EMBL" id="KAE8963357.1"/>
    </source>
</evidence>
<feature type="coiled-coil region" evidence="1">
    <location>
        <begin position="477"/>
        <end position="504"/>
    </location>
</feature>